<dbReference type="NCBIfam" id="TIGR00229">
    <property type="entry name" value="sensory_box"/>
    <property type="match status" value="1"/>
</dbReference>
<dbReference type="OrthoDB" id="8553030at2"/>
<dbReference type="AlphaFoldDB" id="A0A430KUF3"/>
<dbReference type="CDD" id="cd01949">
    <property type="entry name" value="GGDEF"/>
    <property type="match status" value="1"/>
</dbReference>
<dbReference type="PROSITE" id="PS50839">
    <property type="entry name" value="CHASE"/>
    <property type="match status" value="1"/>
</dbReference>
<dbReference type="Pfam" id="PF03924">
    <property type="entry name" value="CHASE"/>
    <property type="match status" value="1"/>
</dbReference>
<gene>
    <name evidence="13" type="ORF">EH243_04980</name>
</gene>
<dbReference type="PANTHER" id="PTHR44757:SF4">
    <property type="entry name" value="DIGUANYLATE CYCLASE DGCE-RELATED"/>
    <property type="match status" value="1"/>
</dbReference>
<dbReference type="CDD" id="cd00130">
    <property type="entry name" value="PAS"/>
    <property type="match status" value="1"/>
</dbReference>
<dbReference type="PROSITE" id="PS50113">
    <property type="entry name" value="PAC"/>
    <property type="match status" value="1"/>
</dbReference>
<evidence type="ECO:0000259" key="10">
    <source>
        <dbReference type="PROSITE" id="PS50839"/>
    </source>
</evidence>
<evidence type="ECO:0000256" key="5">
    <source>
        <dbReference type="ARBA" id="ARBA00022989"/>
    </source>
</evidence>
<dbReference type="Gene3D" id="3.30.450.20">
    <property type="entry name" value="PAS domain"/>
    <property type="match status" value="1"/>
</dbReference>
<dbReference type="Pfam" id="PF00563">
    <property type="entry name" value="EAL"/>
    <property type="match status" value="1"/>
</dbReference>
<dbReference type="SMART" id="SM01079">
    <property type="entry name" value="CHASE"/>
    <property type="match status" value="1"/>
</dbReference>
<evidence type="ECO:0000259" key="12">
    <source>
        <dbReference type="PROSITE" id="PS50887"/>
    </source>
</evidence>
<dbReference type="PROSITE" id="PS50883">
    <property type="entry name" value="EAL"/>
    <property type="match status" value="1"/>
</dbReference>
<dbReference type="SUPFAM" id="SSF141868">
    <property type="entry name" value="EAL domain-like"/>
    <property type="match status" value="1"/>
</dbReference>
<feature type="domain" description="EAL" evidence="11">
    <location>
        <begin position="851"/>
        <end position="1107"/>
    </location>
</feature>
<evidence type="ECO:0000256" key="1">
    <source>
        <dbReference type="ARBA" id="ARBA00001946"/>
    </source>
</evidence>
<dbReference type="EMBL" id="RQXW01000003">
    <property type="protein sequence ID" value="RTE66954.1"/>
    <property type="molecule type" value="Genomic_DNA"/>
</dbReference>
<keyword evidence="14" id="KW-1185">Reference proteome</keyword>
<dbReference type="Pfam" id="PF00990">
    <property type="entry name" value="GGDEF"/>
    <property type="match status" value="1"/>
</dbReference>
<feature type="transmembrane region" description="Helical" evidence="7">
    <location>
        <begin position="68"/>
        <end position="85"/>
    </location>
</feature>
<dbReference type="InterPro" id="IPR007895">
    <property type="entry name" value="MASE1"/>
</dbReference>
<feature type="domain" description="GGDEF" evidence="12">
    <location>
        <begin position="707"/>
        <end position="840"/>
    </location>
</feature>
<dbReference type="InterPro" id="IPR043128">
    <property type="entry name" value="Rev_trsase/Diguanyl_cyclase"/>
</dbReference>
<dbReference type="InterPro" id="IPR052155">
    <property type="entry name" value="Biofilm_reg_signaling"/>
</dbReference>
<dbReference type="InterPro" id="IPR042240">
    <property type="entry name" value="CHASE_sf"/>
</dbReference>
<feature type="domain" description="CHASE" evidence="10">
    <location>
        <begin position="269"/>
        <end position="449"/>
    </location>
</feature>
<name>A0A430KUF3_9GAMM</name>
<evidence type="ECO:0000256" key="7">
    <source>
        <dbReference type="SAM" id="Phobius"/>
    </source>
</evidence>
<dbReference type="Gene3D" id="3.30.70.270">
    <property type="match status" value="1"/>
</dbReference>
<dbReference type="InterPro" id="IPR000160">
    <property type="entry name" value="GGDEF_dom"/>
</dbReference>
<dbReference type="RefSeq" id="WP_126157539.1">
    <property type="nucleotide sequence ID" value="NZ_RQXW01000003.1"/>
</dbReference>
<protein>
    <submittedName>
        <fullName evidence="13">EAL domain-containing protein</fullName>
    </submittedName>
</protein>
<dbReference type="SUPFAM" id="SSF55785">
    <property type="entry name" value="PYP-like sensor domain (PAS domain)"/>
    <property type="match status" value="1"/>
</dbReference>
<dbReference type="InterPro" id="IPR001633">
    <property type="entry name" value="EAL_dom"/>
</dbReference>
<sequence>MSSQLTTSIRPFDRFSDLLYTHVFPGMAYLLLAYLSEGLLSIPPSDASAVWPAAGVSITAILLRGYRASFGLFVAFMIFYASSWLDTSSVESSLRSLTLMVLLSSAALLEAVGAVWLVYRLLGGFPTLIDDKQIVCFLLIIGPLASFFSSLVANITLLMFDAVGAEHFFVGWLTWFIGDSIGAIVVAPVLLALFAHRQSSLYTRKMAIVLPMTGLLMVIVVLFLITKNYELQERRLKFNQQAEQLHSNIESRLEAGREVLFSLQSLFLSSSHINREDFSNFTVHILQRYPELQALEWTPRIANANRQNYERSKNFSGRIVEKDDSGALVIAGERDFYYPISYVEPFDGNKRALGFDVASNPIALVAVEKARELGMPVATAPFRLIQESGAQWGVVEYLHISHAGIDGVSEEGVVATVYRISDFIGAVLQERADQSTQMELELFDITDGSLQIYPTGESSPVAAEKLTWSQEYLMGGRVYLFKYSAKPEFLFHFSQWSSWIILLGGMMFTALLGGWLLSLTGSTIRISQLVKERTASLQYEVEERRRTEQELVKVSKAVEFSPNMVLITRPDGEIEYSSPRFTEETGFTLDDVVGQNINMLHFEQPGETSYRDLWPRLVDQPDWGGILGNRKKSNELFWAQVNIAPIYDFMGQLTNYVVTLLDVTENRLISEQMSYHASHDQLTGLINRREFEMRLQSMFQHQRAPGCQHAFCFLDLDQFKVVNDTCGHVAGDELLRQIASILQSQVRSNDTLARLGGDEFGILLLNCSLEKAHEVAESLRDAIAEFKFCWEQQSFNIGVSVGVVAITEHSANLTEVLKQADSACYTAKDAGRNRVHLYTVGNEMLAQREGEMHWVSEINAALEEDRFTLYGQLIVPLQNTQLKPDVELLLRMKDREGNIIPPGAFLPAAERYQLAGRIDEWVVSHAFAWLDRNFTQFSQYFGCCAINLSGSSLGDQRIKEAIIGHLESSTLLPYKVKFEITETAAIANLLEAQRFINALKAYGCQFSLDDFGSGLSSFAYLKNLPVDNLKIDGMFVKGILDDELDQAMVKSINDIGHVMHKTTIAEFVENTEICDMLRDIGVDYGQGYGLGYPEPLDKLLQQVSGEDDR</sequence>
<comment type="subcellular location">
    <subcellularLocation>
        <location evidence="2">Cell membrane</location>
        <topology evidence="2">Multi-pass membrane protein</topology>
    </subcellularLocation>
</comment>
<dbReference type="SMART" id="SM00086">
    <property type="entry name" value="PAC"/>
    <property type="match status" value="1"/>
</dbReference>
<dbReference type="InterPro" id="IPR006189">
    <property type="entry name" value="CHASE_dom"/>
</dbReference>
<comment type="caution">
    <text evidence="13">The sequence shown here is derived from an EMBL/GenBank/DDBJ whole genome shotgun (WGS) entry which is preliminary data.</text>
</comment>
<organism evidence="13 14">
    <name type="scientific">Amphritea opalescens</name>
    <dbReference type="NCBI Taxonomy" id="2490544"/>
    <lineage>
        <taxon>Bacteria</taxon>
        <taxon>Pseudomonadati</taxon>
        <taxon>Pseudomonadota</taxon>
        <taxon>Gammaproteobacteria</taxon>
        <taxon>Oceanospirillales</taxon>
        <taxon>Oceanospirillaceae</taxon>
        <taxon>Amphritea</taxon>
    </lineage>
</organism>
<keyword evidence="5 7" id="KW-1133">Transmembrane helix</keyword>
<evidence type="ECO:0000259" key="11">
    <source>
        <dbReference type="PROSITE" id="PS50883"/>
    </source>
</evidence>
<feature type="transmembrane region" description="Helical" evidence="7">
    <location>
        <begin position="206"/>
        <end position="225"/>
    </location>
</feature>
<dbReference type="InterPro" id="IPR029787">
    <property type="entry name" value="Nucleotide_cyclase"/>
</dbReference>
<dbReference type="PROSITE" id="PS50112">
    <property type="entry name" value="PAS"/>
    <property type="match status" value="1"/>
</dbReference>
<dbReference type="Gene3D" id="3.30.450.350">
    <property type="entry name" value="CHASE domain"/>
    <property type="match status" value="1"/>
</dbReference>
<keyword evidence="4 7" id="KW-0812">Transmembrane</keyword>
<feature type="transmembrane region" description="Helical" evidence="7">
    <location>
        <begin position="134"/>
        <end position="160"/>
    </location>
</feature>
<dbReference type="PANTHER" id="PTHR44757">
    <property type="entry name" value="DIGUANYLATE CYCLASE DGCP"/>
    <property type="match status" value="1"/>
</dbReference>
<dbReference type="InterPro" id="IPR000700">
    <property type="entry name" value="PAS-assoc_C"/>
</dbReference>
<feature type="transmembrane region" description="Helical" evidence="7">
    <location>
        <begin position="97"/>
        <end position="122"/>
    </location>
</feature>
<feature type="transmembrane region" description="Helical" evidence="7">
    <location>
        <begin position="172"/>
        <end position="194"/>
    </location>
</feature>
<dbReference type="InterPro" id="IPR001610">
    <property type="entry name" value="PAC"/>
</dbReference>
<dbReference type="Pfam" id="PF13426">
    <property type="entry name" value="PAS_9"/>
    <property type="match status" value="1"/>
</dbReference>
<dbReference type="NCBIfam" id="TIGR00254">
    <property type="entry name" value="GGDEF"/>
    <property type="match status" value="1"/>
</dbReference>
<evidence type="ECO:0000256" key="3">
    <source>
        <dbReference type="ARBA" id="ARBA00022475"/>
    </source>
</evidence>
<proteinExistence type="predicted"/>
<dbReference type="InterPro" id="IPR000014">
    <property type="entry name" value="PAS"/>
</dbReference>
<evidence type="ECO:0000256" key="6">
    <source>
        <dbReference type="ARBA" id="ARBA00023136"/>
    </source>
</evidence>
<dbReference type="GO" id="GO:0003824">
    <property type="term" value="F:catalytic activity"/>
    <property type="evidence" value="ECO:0007669"/>
    <property type="project" value="UniProtKB-ARBA"/>
</dbReference>
<dbReference type="InterPro" id="IPR035919">
    <property type="entry name" value="EAL_sf"/>
</dbReference>
<dbReference type="GO" id="GO:0007165">
    <property type="term" value="P:signal transduction"/>
    <property type="evidence" value="ECO:0007669"/>
    <property type="project" value="UniProtKB-ARBA"/>
</dbReference>
<dbReference type="Pfam" id="PF05231">
    <property type="entry name" value="MASE1"/>
    <property type="match status" value="1"/>
</dbReference>
<evidence type="ECO:0000313" key="13">
    <source>
        <dbReference type="EMBL" id="RTE66954.1"/>
    </source>
</evidence>
<keyword evidence="6 7" id="KW-0472">Membrane</keyword>
<evidence type="ECO:0000256" key="4">
    <source>
        <dbReference type="ARBA" id="ARBA00022692"/>
    </source>
</evidence>
<dbReference type="SMART" id="SM00052">
    <property type="entry name" value="EAL"/>
    <property type="match status" value="1"/>
</dbReference>
<dbReference type="Proteomes" id="UP000283087">
    <property type="component" value="Unassembled WGS sequence"/>
</dbReference>
<evidence type="ECO:0000313" key="14">
    <source>
        <dbReference type="Proteomes" id="UP000283087"/>
    </source>
</evidence>
<accession>A0A430KUF3</accession>
<feature type="domain" description="PAC" evidence="9">
    <location>
        <begin position="611"/>
        <end position="675"/>
    </location>
</feature>
<comment type="cofactor">
    <cofactor evidence="1">
        <name>Mg(2+)</name>
        <dbReference type="ChEBI" id="CHEBI:18420"/>
    </cofactor>
</comment>
<dbReference type="PROSITE" id="PS50887">
    <property type="entry name" value="GGDEF"/>
    <property type="match status" value="1"/>
</dbReference>
<feature type="transmembrane region" description="Helical" evidence="7">
    <location>
        <begin position="18"/>
        <end position="35"/>
    </location>
</feature>
<reference evidence="13 14" key="1">
    <citation type="submission" date="2018-11" db="EMBL/GenBank/DDBJ databases">
        <title>The draft genome sequence of Amphritea opalescens ANRC-JH13T.</title>
        <authorList>
            <person name="Fang Z."/>
            <person name="Zhang Y."/>
            <person name="Han X."/>
        </authorList>
    </citation>
    <scope>NUCLEOTIDE SEQUENCE [LARGE SCALE GENOMIC DNA]</scope>
    <source>
        <strain evidence="13 14">ANRC-JH13</strain>
    </source>
</reference>
<evidence type="ECO:0000256" key="2">
    <source>
        <dbReference type="ARBA" id="ARBA00004651"/>
    </source>
</evidence>
<dbReference type="InterPro" id="IPR035965">
    <property type="entry name" value="PAS-like_dom_sf"/>
</dbReference>
<dbReference type="GO" id="GO:0005886">
    <property type="term" value="C:plasma membrane"/>
    <property type="evidence" value="ECO:0007669"/>
    <property type="project" value="UniProtKB-SubCell"/>
</dbReference>
<dbReference type="CDD" id="cd01948">
    <property type="entry name" value="EAL"/>
    <property type="match status" value="1"/>
</dbReference>
<feature type="domain" description="PAS" evidence="8">
    <location>
        <begin position="550"/>
        <end position="605"/>
    </location>
</feature>
<dbReference type="SUPFAM" id="SSF55073">
    <property type="entry name" value="Nucleotide cyclase"/>
    <property type="match status" value="1"/>
</dbReference>
<keyword evidence="3" id="KW-1003">Cell membrane</keyword>
<dbReference type="FunFam" id="3.30.70.270:FF:000001">
    <property type="entry name" value="Diguanylate cyclase domain protein"/>
    <property type="match status" value="1"/>
</dbReference>
<evidence type="ECO:0000259" key="9">
    <source>
        <dbReference type="PROSITE" id="PS50113"/>
    </source>
</evidence>
<dbReference type="Gene3D" id="3.20.20.450">
    <property type="entry name" value="EAL domain"/>
    <property type="match status" value="1"/>
</dbReference>
<evidence type="ECO:0000259" key="8">
    <source>
        <dbReference type="PROSITE" id="PS50112"/>
    </source>
</evidence>
<dbReference type="SMART" id="SM00267">
    <property type="entry name" value="GGDEF"/>
    <property type="match status" value="1"/>
</dbReference>